<protein>
    <submittedName>
        <fullName evidence="2">Uncharacterized protein</fullName>
    </submittedName>
</protein>
<evidence type="ECO:0000256" key="1">
    <source>
        <dbReference type="SAM" id="SignalP"/>
    </source>
</evidence>
<gene>
    <name evidence="2" type="ORF">A3770_14p71990</name>
    <name evidence="3" type="ORF">A3770_20p84840</name>
</gene>
<evidence type="ECO:0000313" key="3">
    <source>
        <dbReference type="EMBL" id="QDZ25966.1"/>
    </source>
</evidence>
<dbReference type="Proteomes" id="UP000316726">
    <property type="component" value="Chromosome 20"/>
</dbReference>
<dbReference type="AlphaFoldDB" id="A0A5B8MWE8"/>
<reference evidence="2 4" key="1">
    <citation type="submission" date="2018-07" db="EMBL/GenBank/DDBJ databases">
        <title>The complete nuclear genome of the prasinophyte Chloropicon primus (CCMP1205).</title>
        <authorList>
            <person name="Pombert J.-F."/>
            <person name="Otis C."/>
            <person name="Turmel M."/>
            <person name="Lemieux C."/>
        </authorList>
    </citation>
    <scope>NUCLEOTIDE SEQUENCE [LARGE SCALE GENOMIC DNA]</scope>
    <source>
        <strain evidence="2 4">CCMP1205</strain>
    </source>
</reference>
<sequence length="382" mass="39602">MKTPSSKTKATLSYLAMAMLAVSSANATSSDSEELWKRPSPKTYVSSSSYVKSHGTSYGIAANAEQAVSNPSYDGSLAMSGSFVQTGLDSEVEAIGESHALTNNDDPVEQTDAYGSTHATMQNYHYVPSGTSDTYFSSKAVGDRPFAGAGARDVVTNSDMQASAVVQAGGVGAESDTSLRHYLASQFGNTFLSPYFPAVFATGEDFIGGRRLLTESNSTSSYIPHAYASAHGGSHGSAHGKGAWSIGGNAATSFSNPYGEASYSISIDDVYSGEKEVAAAASSGAETNTKTTGVHTQGDTHFVTEWYVPKGTSQSGLTAYSDSLKPFNVAGGEDVSKNEGARGSAKAIGYAGNGFSQAGQDGNINTVRAFGQPFFVLQPLHG</sequence>
<accession>A0A5B8MWE8</accession>
<evidence type="ECO:0000313" key="2">
    <source>
        <dbReference type="EMBL" id="QDZ24681.1"/>
    </source>
</evidence>
<feature type="chain" id="PRO_5036366830" evidence="1">
    <location>
        <begin position="28"/>
        <end position="382"/>
    </location>
</feature>
<dbReference type="EMBL" id="CP031053">
    <property type="protein sequence ID" value="QDZ25966.1"/>
    <property type="molecule type" value="Genomic_DNA"/>
</dbReference>
<name>A0A5B8MWE8_9CHLO</name>
<feature type="signal peptide" evidence="1">
    <location>
        <begin position="1"/>
        <end position="27"/>
    </location>
</feature>
<proteinExistence type="predicted"/>
<keyword evidence="4" id="KW-1185">Reference proteome</keyword>
<organism evidence="2 4">
    <name type="scientific">Chloropicon primus</name>
    <dbReference type="NCBI Taxonomy" id="1764295"/>
    <lineage>
        <taxon>Eukaryota</taxon>
        <taxon>Viridiplantae</taxon>
        <taxon>Chlorophyta</taxon>
        <taxon>Chloropicophyceae</taxon>
        <taxon>Chloropicales</taxon>
        <taxon>Chloropicaceae</taxon>
        <taxon>Chloropicon</taxon>
    </lineage>
</organism>
<dbReference type="Proteomes" id="UP000316726">
    <property type="component" value="Chromosome 14"/>
</dbReference>
<keyword evidence="1" id="KW-0732">Signal</keyword>
<evidence type="ECO:0000313" key="4">
    <source>
        <dbReference type="Proteomes" id="UP000316726"/>
    </source>
</evidence>
<dbReference type="EMBL" id="CP031047">
    <property type="protein sequence ID" value="QDZ24681.1"/>
    <property type="molecule type" value="Genomic_DNA"/>
</dbReference>